<dbReference type="CDD" id="cd00959">
    <property type="entry name" value="DeoC"/>
    <property type="match status" value="1"/>
</dbReference>
<dbReference type="PANTHER" id="PTHR10889">
    <property type="entry name" value="DEOXYRIBOSE-PHOSPHATE ALDOLASE"/>
    <property type="match status" value="1"/>
</dbReference>
<evidence type="ECO:0000256" key="6">
    <source>
        <dbReference type="ARBA" id="ARBA00056337"/>
    </source>
</evidence>
<dbReference type="RefSeq" id="WP_010769693.1">
    <property type="nucleotide sequence ID" value="NZ_ASWE01000001.1"/>
</dbReference>
<dbReference type="HOGENOM" id="CLU_053595_0_2_9"/>
<comment type="caution">
    <text evidence="8">The sequence shown here is derived from an EMBL/GenBank/DDBJ whole genome shotgun (WGS) entry which is preliminary data.</text>
</comment>
<evidence type="ECO:0000313" key="8">
    <source>
        <dbReference type="EMBL" id="EOL42706.1"/>
    </source>
</evidence>
<dbReference type="InterPro" id="IPR028581">
    <property type="entry name" value="DeoC_typeI"/>
</dbReference>
<dbReference type="PANTHER" id="PTHR10889:SF1">
    <property type="entry name" value="DEOXYRIBOSE-PHOSPHATE ALDOLASE"/>
    <property type="match status" value="1"/>
</dbReference>
<accession>R3W551</accession>
<evidence type="ECO:0000256" key="3">
    <source>
        <dbReference type="ARBA" id="ARBA00023239"/>
    </source>
</evidence>
<dbReference type="OrthoDB" id="9778711at2"/>
<gene>
    <name evidence="7" type="primary">deoC</name>
    <name evidence="8" type="ORF">UC3_03059</name>
</gene>
<dbReference type="PIRSF" id="PIRSF001357">
    <property type="entry name" value="DeoC"/>
    <property type="match status" value="1"/>
</dbReference>
<comment type="function">
    <text evidence="6 7">Catalyzes a reversible aldol reaction between acetaldehyde and D-glyceraldehyde 3-phosphate to generate 2-deoxy-D-ribose 5-phosphate.</text>
</comment>
<dbReference type="UniPathway" id="UPA00002">
    <property type="reaction ID" value="UER00468"/>
</dbReference>
<keyword evidence="4 7" id="KW-0704">Schiff base</keyword>
<organism evidence="8 9">
    <name type="scientific">Enterococcus phoeniculicola ATCC BAA-412</name>
    <dbReference type="NCBI Taxonomy" id="1158610"/>
    <lineage>
        <taxon>Bacteria</taxon>
        <taxon>Bacillati</taxon>
        <taxon>Bacillota</taxon>
        <taxon>Bacilli</taxon>
        <taxon>Lactobacillales</taxon>
        <taxon>Enterococcaceae</taxon>
        <taxon>Enterococcus</taxon>
    </lineage>
</organism>
<dbReference type="GO" id="GO:0016052">
    <property type="term" value="P:carbohydrate catabolic process"/>
    <property type="evidence" value="ECO:0007669"/>
    <property type="project" value="TreeGrafter"/>
</dbReference>
<dbReference type="GO" id="GO:0004139">
    <property type="term" value="F:deoxyribose-phosphate aldolase activity"/>
    <property type="evidence" value="ECO:0007669"/>
    <property type="project" value="UniProtKB-UniRule"/>
</dbReference>
<comment type="subcellular location">
    <subcellularLocation>
        <location evidence="7">Cytoplasm</location>
    </subcellularLocation>
</comment>
<evidence type="ECO:0000256" key="1">
    <source>
        <dbReference type="ARBA" id="ARBA00010936"/>
    </source>
</evidence>
<evidence type="ECO:0000256" key="5">
    <source>
        <dbReference type="ARBA" id="ARBA00048791"/>
    </source>
</evidence>
<dbReference type="SUPFAM" id="SSF51569">
    <property type="entry name" value="Aldolase"/>
    <property type="match status" value="1"/>
</dbReference>
<keyword evidence="9" id="KW-1185">Reference proteome</keyword>
<dbReference type="EC" id="4.1.2.4" evidence="7"/>
<comment type="similarity">
    <text evidence="1 7">Belongs to the DeoC/FbaB aldolase family. DeoC type 1 subfamily.</text>
</comment>
<protein>
    <recommendedName>
        <fullName evidence="7">Deoxyribose-phosphate aldolase</fullName>
        <shortName evidence="7">DERA</shortName>
        <ecNumber evidence="7">4.1.2.4</ecNumber>
    </recommendedName>
    <alternativeName>
        <fullName evidence="7">2-deoxy-D-ribose 5-phosphate aldolase</fullName>
    </alternativeName>
    <alternativeName>
        <fullName evidence="7">Phosphodeoxyriboaldolase</fullName>
        <shortName evidence="7">Deoxyriboaldolase</shortName>
    </alternativeName>
</protein>
<comment type="pathway">
    <text evidence="7">Carbohydrate degradation; 2-deoxy-D-ribose 1-phosphate degradation; D-glyceraldehyde 3-phosphate and acetaldehyde from 2-deoxy-alpha-D-ribose 1-phosphate: step 2/2.</text>
</comment>
<dbReference type="HAMAP" id="MF_00114">
    <property type="entry name" value="DeoC_type1"/>
    <property type="match status" value="1"/>
</dbReference>
<dbReference type="NCBIfam" id="TIGR00126">
    <property type="entry name" value="deoC"/>
    <property type="match status" value="1"/>
</dbReference>
<reference evidence="8 9" key="1">
    <citation type="submission" date="2013-02" db="EMBL/GenBank/DDBJ databases">
        <title>The Genome Sequence of Enterococcus phoeniculicola BAA-412.</title>
        <authorList>
            <consortium name="The Broad Institute Genome Sequencing Platform"/>
            <consortium name="The Broad Institute Genome Sequencing Center for Infectious Disease"/>
            <person name="Earl A.M."/>
            <person name="Gilmore M.S."/>
            <person name="Lebreton F."/>
            <person name="Walker B."/>
            <person name="Young S.K."/>
            <person name="Zeng Q."/>
            <person name="Gargeya S."/>
            <person name="Fitzgerald M."/>
            <person name="Haas B."/>
            <person name="Abouelleil A."/>
            <person name="Alvarado L."/>
            <person name="Arachchi H.M."/>
            <person name="Berlin A.M."/>
            <person name="Chapman S.B."/>
            <person name="Dewar J."/>
            <person name="Goldberg J."/>
            <person name="Griggs A."/>
            <person name="Gujja S."/>
            <person name="Hansen M."/>
            <person name="Howarth C."/>
            <person name="Imamovic A."/>
            <person name="Larimer J."/>
            <person name="McCowan C."/>
            <person name="Murphy C."/>
            <person name="Neiman D."/>
            <person name="Pearson M."/>
            <person name="Priest M."/>
            <person name="Roberts A."/>
            <person name="Saif S."/>
            <person name="Shea T."/>
            <person name="Sisk P."/>
            <person name="Sykes S."/>
            <person name="Wortman J."/>
            <person name="Nusbaum C."/>
            <person name="Birren B."/>
        </authorList>
    </citation>
    <scope>NUCLEOTIDE SEQUENCE [LARGE SCALE GENOMIC DNA]</scope>
    <source>
        <strain evidence="8 9">ATCC BAA-412</strain>
    </source>
</reference>
<keyword evidence="2 7" id="KW-0963">Cytoplasm</keyword>
<feature type="active site" description="Proton donor/acceptor" evidence="7">
    <location>
        <position position="187"/>
    </location>
</feature>
<dbReference type="PATRIC" id="fig|1158610.3.peg.3043"/>
<dbReference type="Pfam" id="PF01791">
    <property type="entry name" value="DeoC"/>
    <property type="match status" value="1"/>
</dbReference>
<proteinExistence type="inferred from homology"/>
<dbReference type="FunFam" id="3.20.20.70:FF:000044">
    <property type="entry name" value="Deoxyribose-phosphate aldolase"/>
    <property type="match status" value="1"/>
</dbReference>
<evidence type="ECO:0000256" key="4">
    <source>
        <dbReference type="ARBA" id="ARBA00023270"/>
    </source>
</evidence>
<dbReference type="GO" id="GO:0006018">
    <property type="term" value="P:2-deoxyribose 1-phosphate catabolic process"/>
    <property type="evidence" value="ECO:0007669"/>
    <property type="project" value="UniProtKB-UniRule"/>
</dbReference>
<dbReference type="Gene3D" id="3.20.20.70">
    <property type="entry name" value="Aldolase class I"/>
    <property type="match status" value="1"/>
</dbReference>
<dbReference type="InterPro" id="IPR013785">
    <property type="entry name" value="Aldolase_TIM"/>
</dbReference>
<feature type="active site" description="Schiff-base intermediate with acetaldehyde" evidence="7">
    <location>
        <position position="158"/>
    </location>
</feature>
<evidence type="ECO:0000256" key="7">
    <source>
        <dbReference type="HAMAP-Rule" id="MF_00114"/>
    </source>
</evidence>
<dbReference type="STRING" id="154621.RV11_GL003030"/>
<evidence type="ECO:0000256" key="2">
    <source>
        <dbReference type="ARBA" id="ARBA00022490"/>
    </source>
</evidence>
<dbReference type="Proteomes" id="UP000013785">
    <property type="component" value="Unassembled WGS sequence"/>
</dbReference>
<dbReference type="eggNOG" id="COG0274">
    <property type="taxonomic scope" value="Bacteria"/>
</dbReference>
<comment type="catalytic activity">
    <reaction evidence="5 7">
        <text>2-deoxy-D-ribose 5-phosphate = D-glyceraldehyde 3-phosphate + acetaldehyde</text>
        <dbReference type="Rhea" id="RHEA:12821"/>
        <dbReference type="ChEBI" id="CHEBI:15343"/>
        <dbReference type="ChEBI" id="CHEBI:59776"/>
        <dbReference type="ChEBI" id="CHEBI:62877"/>
        <dbReference type="EC" id="4.1.2.4"/>
    </reaction>
</comment>
<sequence length="238" mass="26414">MNYTIDELARFIDHTNLKADATNEDISKLCLEAKEYHFKMVAINQVQSALCSQLLKGTDVNIGAAISFPLGQTSKEAKLFETRNAIEIGATEIDYVVNLTEVKAKNWTYIKEEMQEIVTLCRQKEVISKVIFENAYLTAEEKIKLSEIAKEVEPDFIKTSTGFAPTGATFEDVQLMKKHVGDKVKVKAAGGIRDAETFKQMIACGAERIGTSAGIKIINQLKEELSKNNASTISIKEN</sequence>
<dbReference type="AlphaFoldDB" id="R3W551"/>
<feature type="active site" description="Proton donor/acceptor" evidence="7">
    <location>
        <position position="94"/>
    </location>
</feature>
<dbReference type="GO" id="GO:0005737">
    <property type="term" value="C:cytoplasm"/>
    <property type="evidence" value="ECO:0007669"/>
    <property type="project" value="UniProtKB-SubCell"/>
</dbReference>
<keyword evidence="3 7" id="KW-0456">Lyase</keyword>
<name>R3W551_9ENTE</name>
<dbReference type="EMBL" id="AJAT01000017">
    <property type="protein sequence ID" value="EOL42706.1"/>
    <property type="molecule type" value="Genomic_DNA"/>
</dbReference>
<dbReference type="InterPro" id="IPR011343">
    <property type="entry name" value="DeoC"/>
</dbReference>
<evidence type="ECO:0000313" key="9">
    <source>
        <dbReference type="Proteomes" id="UP000013785"/>
    </source>
</evidence>
<dbReference type="GO" id="GO:0009264">
    <property type="term" value="P:deoxyribonucleotide catabolic process"/>
    <property type="evidence" value="ECO:0007669"/>
    <property type="project" value="UniProtKB-UniRule"/>
</dbReference>
<dbReference type="InterPro" id="IPR002915">
    <property type="entry name" value="DeoC/FbaB/LacD_aldolase"/>
</dbReference>
<dbReference type="SMART" id="SM01133">
    <property type="entry name" value="DeoC"/>
    <property type="match status" value="1"/>
</dbReference>